<organism evidence="2 3">
    <name type="scientific">Sphagnum jensenii</name>
    <dbReference type="NCBI Taxonomy" id="128206"/>
    <lineage>
        <taxon>Eukaryota</taxon>
        <taxon>Viridiplantae</taxon>
        <taxon>Streptophyta</taxon>
        <taxon>Embryophyta</taxon>
        <taxon>Bryophyta</taxon>
        <taxon>Sphagnophytina</taxon>
        <taxon>Sphagnopsida</taxon>
        <taxon>Sphagnales</taxon>
        <taxon>Sphagnaceae</taxon>
        <taxon>Sphagnum</taxon>
    </lineage>
</organism>
<protein>
    <recommendedName>
        <fullName evidence="4">Secreted protein</fullName>
    </recommendedName>
</protein>
<feature type="transmembrane region" description="Helical" evidence="1">
    <location>
        <begin position="12"/>
        <end position="35"/>
    </location>
</feature>
<dbReference type="EMBL" id="OZ020098">
    <property type="protein sequence ID" value="CAK9271058.1"/>
    <property type="molecule type" value="Genomic_DNA"/>
</dbReference>
<sequence length="113" mass="12438">MLLCVCSTGCDAFFLVFLVPPLYLVVCSICVTGSWDRTGYTFTGNRLHMITRFRAFIPVSDVHIRGKSMDVGFSNTLSQNLSLSASIFAQGCAFIVLLKRLTQLPIILLAEGQ</sequence>
<keyword evidence="1" id="KW-0472">Membrane</keyword>
<evidence type="ECO:0008006" key="4">
    <source>
        <dbReference type="Google" id="ProtNLM"/>
    </source>
</evidence>
<keyword evidence="3" id="KW-1185">Reference proteome</keyword>
<reference evidence="2" key="1">
    <citation type="submission" date="2024-02" db="EMBL/GenBank/DDBJ databases">
        <authorList>
            <consortium name="ELIXIR-Norway"/>
            <consortium name="Elixir Norway"/>
        </authorList>
    </citation>
    <scope>NUCLEOTIDE SEQUENCE</scope>
</reference>
<keyword evidence="1" id="KW-1133">Transmembrane helix</keyword>
<evidence type="ECO:0000313" key="2">
    <source>
        <dbReference type="EMBL" id="CAK9271058.1"/>
    </source>
</evidence>
<accession>A0ABP0WW33</accession>
<dbReference type="Proteomes" id="UP001497444">
    <property type="component" value="Chromosome 3"/>
</dbReference>
<proteinExistence type="predicted"/>
<feature type="transmembrane region" description="Helical" evidence="1">
    <location>
        <begin position="81"/>
        <end position="98"/>
    </location>
</feature>
<keyword evidence="1" id="KW-0812">Transmembrane</keyword>
<gene>
    <name evidence="2" type="ORF">CSSPJE1EN1_LOCUS16536</name>
</gene>
<name>A0ABP0WW33_9BRYO</name>
<evidence type="ECO:0000256" key="1">
    <source>
        <dbReference type="SAM" id="Phobius"/>
    </source>
</evidence>
<evidence type="ECO:0000313" key="3">
    <source>
        <dbReference type="Proteomes" id="UP001497444"/>
    </source>
</evidence>